<keyword evidence="1" id="KW-0812">Transmembrane</keyword>
<accession>G2ZB97</accession>
<feature type="transmembrane region" description="Helical" evidence="1">
    <location>
        <begin position="54"/>
        <end position="72"/>
    </location>
</feature>
<dbReference type="OrthoDB" id="2356989at2"/>
<feature type="transmembrane region" description="Helical" evidence="1">
    <location>
        <begin position="12"/>
        <end position="34"/>
    </location>
</feature>
<evidence type="ECO:0000256" key="1">
    <source>
        <dbReference type="SAM" id="Phobius"/>
    </source>
</evidence>
<feature type="transmembrane region" description="Helical" evidence="1">
    <location>
        <begin position="150"/>
        <end position="170"/>
    </location>
</feature>
<feature type="transmembrane region" description="Helical" evidence="1">
    <location>
        <begin position="386"/>
        <end position="406"/>
    </location>
</feature>
<feature type="transmembrane region" description="Helical" evidence="1">
    <location>
        <begin position="93"/>
        <end position="118"/>
    </location>
</feature>
<organism evidence="2 3">
    <name type="scientific">Listeria ivanovii (strain ATCC BAA-678 / PAM 55)</name>
    <dbReference type="NCBI Taxonomy" id="881621"/>
    <lineage>
        <taxon>Bacteria</taxon>
        <taxon>Bacillati</taxon>
        <taxon>Bacillota</taxon>
        <taxon>Bacilli</taxon>
        <taxon>Bacillales</taxon>
        <taxon>Listeriaceae</taxon>
        <taxon>Listeria</taxon>
    </lineage>
</organism>
<feature type="transmembrane region" description="Helical" evidence="1">
    <location>
        <begin position="260"/>
        <end position="278"/>
    </location>
</feature>
<reference evidence="2 3" key="1">
    <citation type="journal article" date="2011" name="J. Bacteriol.">
        <title>Complete genome sequence of the animal pathogen Listeria ivanovii, which provides insights into host specificities and evolution of the genus Listeria.</title>
        <authorList>
            <person name="Buchrieser C."/>
            <person name="Rusniok C."/>
            <person name="Garrido P."/>
            <person name="Hain T."/>
            <person name="Scortti M."/>
            <person name="Lampidis R."/>
            <person name="Karst U."/>
            <person name="Chakraborty T."/>
            <person name="Cossart P."/>
            <person name="Kreft J."/>
            <person name="Vazquez-Boland J.A."/>
            <person name="Goebel W."/>
            <person name="Glaser P."/>
        </authorList>
    </citation>
    <scope>NUCLEOTIDE SEQUENCE [LARGE SCALE GENOMIC DNA]</scope>
    <source>
        <strain evidence="3">ATCC BAA-678 / PAM 55</strain>
    </source>
</reference>
<proteinExistence type="predicted"/>
<dbReference type="HOGENOM" id="CLU_547205_0_0_9"/>
<dbReference type="AlphaFoldDB" id="G2ZB97"/>
<evidence type="ECO:0000313" key="2">
    <source>
        <dbReference type="EMBL" id="CBW84901.1"/>
    </source>
</evidence>
<keyword evidence="1" id="KW-1133">Transmembrane helix</keyword>
<keyword evidence="1" id="KW-0472">Membrane</keyword>
<feature type="transmembrane region" description="Helical" evidence="1">
    <location>
        <begin position="182"/>
        <end position="203"/>
    </location>
</feature>
<dbReference type="KEGG" id="liv:LIV_0424"/>
<gene>
    <name evidence="2" type="ordered locus">LIV_0424</name>
</gene>
<dbReference type="GeneID" id="57075424"/>
<feature type="transmembrane region" description="Helical" evidence="1">
    <location>
        <begin position="223"/>
        <end position="240"/>
    </location>
</feature>
<dbReference type="RefSeq" id="WP_014091940.1">
    <property type="nucleotide sequence ID" value="NC_016011.1"/>
</dbReference>
<protein>
    <submittedName>
        <fullName evidence="2">Putative ABC transporter (Permease)</fullName>
    </submittedName>
</protein>
<dbReference type="EMBL" id="FR687253">
    <property type="protein sequence ID" value="CBW84901.1"/>
    <property type="molecule type" value="Genomic_DNA"/>
</dbReference>
<feature type="transmembrane region" description="Helical" evidence="1">
    <location>
        <begin position="451"/>
        <end position="471"/>
    </location>
</feature>
<evidence type="ECO:0000313" key="3">
    <source>
        <dbReference type="Proteomes" id="UP000001286"/>
    </source>
</evidence>
<name>G2ZB97_LISIP</name>
<sequence>MSLAKITNTFINVKNLSIFSIASLYGILALQGSFNQYNMNFAERSVSLLSDPYLFIYFILPIWIMLVSKEILTRKDYQNTIRLKTKQRYNLWLLRKCMLISFSLITVLLISSICISVGGDVKLTWSSHIANYQETGLIVSVLNDLISSPISAILVQLLVYFIFLSTIAYFIITITYKIHTPIFIYCVSLLILIYMMYTFTFAMEPLYMNISSLAFAYRVLGQLSQEIIVYTVILVTCILLNTNKVLRKINDLYMYQKKHIIFLAVILVSYVFLGINGADLSINDYIISTNYGSSNEGYTINSILFYAIIYLGIPYLILLGINEKQQLIYYELIRQKTMNKWIFKNILAALQYSCLYLMVTFLIMIGTSYKNYQELLSIDGEILYQYFINGSLQIFFYSLIILLTYSITGKITYALYLNLGLIILLLPVININHILPIGLNAMGMLEDRTPYQLSLQLLIAILMITMILILVNRKRTIPQ</sequence>
<feature type="transmembrane region" description="Helical" evidence="1">
    <location>
        <begin position="342"/>
        <end position="366"/>
    </location>
</feature>
<feature type="transmembrane region" description="Helical" evidence="1">
    <location>
        <begin position="413"/>
        <end position="431"/>
    </location>
</feature>
<feature type="transmembrane region" description="Helical" evidence="1">
    <location>
        <begin position="298"/>
        <end position="321"/>
    </location>
</feature>
<dbReference type="Proteomes" id="UP000001286">
    <property type="component" value="Chromosome"/>
</dbReference>
<dbReference type="eggNOG" id="ENOG502ZA43">
    <property type="taxonomic scope" value="Bacteria"/>
</dbReference>